<reference evidence="1 2" key="1">
    <citation type="submission" date="2019-12" db="EMBL/GenBank/DDBJ databases">
        <title>Genome sequence of Streptomyces bambusae.</title>
        <authorList>
            <person name="Bansal K."/>
            <person name="Choksket S."/>
            <person name="Korpole S."/>
            <person name="Patil P.B."/>
        </authorList>
    </citation>
    <scope>NUCLEOTIDE SEQUENCE [LARGE SCALE GENOMIC DNA]</scope>
    <source>
        <strain evidence="1 2">SK60</strain>
    </source>
</reference>
<dbReference type="InterPro" id="IPR029058">
    <property type="entry name" value="AB_hydrolase_fold"/>
</dbReference>
<organism evidence="1 2">
    <name type="scientific">Streptomyces bambusae</name>
    <dbReference type="NCBI Taxonomy" id="1550616"/>
    <lineage>
        <taxon>Bacteria</taxon>
        <taxon>Bacillati</taxon>
        <taxon>Actinomycetota</taxon>
        <taxon>Actinomycetes</taxon>
        <taxon>Kitasatosporales</taxon>
        <taxon>Streptomycetaceae</taxon>
        <taxon>Streptomyces</taxon>
    </lineage>
</organism>
<dbReference type="PANTHER" id="PTHR11440">
    <property type="entry name" value="LECITHIN-CHOLESTEROL ACYLTRANSFERASE-RELATED"/>
    <property type="match status" value="1"/>
</dbReference>
<dbReference type="Proteomes" id="UP000812013">
    <property type="component" value="Unassembled WGS sequence"/>
</dbReference>
<protein>
    <recommendedName>
        <fullName evidence="3">Lecithin:cholesterol acyltransferase</fullName>
    </recommendedName>
</protein>
<dbReference type="InterPro" id="IPR003386">
    <property type="entry name" value="LACT/PDAT_acylTrfase"/>
</dbReference>
<gene>
    <name evidence="1" type="ORF">GPJ59_24190</name>
</gene>
<dbReference type="Gene3D" id="3.40.50.1820">
    <property type="entry name" value="alpha/beta hydrolase"/>
    <property type="match status" value="1"/>
</dbReference>
<accession>A0ABS6ZAV9</accession>
<evidence type="ECO:0008006" key="3">
    <source>
        <dbReference type="Google" id="ProtNLM"/>
    </source>
</evidence>
<keyword evidence="2" id="KW-1185">Reference proteome</keyword>
<dbReference type="RefSeq" id="WP_219669766.1">
    <property type="nucleotide sequence ID" value="NZ_WTFF01000200.1"/>
</dbReference>
<name>A0ABS6ZAV9_9ACTN</name>
<evidence type="ECO:0000313" key="2">
    <source>
        <dbReference type="Proteomes" id="UP000812013"/>
    </source>
</evidence>
<proteinExistence type="predicted"/>
<dbReference type="Pfam" id="PF02450">
    <property type="entry name" value="LCAT"/>
    <property type="match status" value="1"/>
</dbReference>
<sequence>MRHDLVVFVPGITGTRLRRDGKDLWALSPGMLAGAVPPRRLLERLALPEGIGDGRPEGPFAVQADQLMTRPTGLPGLLMNLGYPQVTGLLDGVLPEQFVAFPYDWRLDNRLTARDLQARVERELARWTEDFRTHYPKAEDDPRVVLICHSMGGLVARHYLECLGGRETARLLVTVGTPHRGAAKAVRFLTGHGVGKSLLGRKAAALAGGLGERLAELCRTFPSVGQLLPVYEAVRRPGFPEGYYEDLTVLDVGLPTAMVQDVFAFHETFETAVLDNLRRSPDLRLPYRVACLGGSGHPTTHGVVVSPGGELGFLDELDDIDPWSGDGTVPMESAFAAWALRGMDEAMWNGHRHGQLISREAFGHQLDAVYHGKSARDTLAGDDDFGIEAPELAVAGEPFEIVATGVARGRPVAATLTSHDPAAPEIRTALTEAGRDELRGSLTAGPGIWVLTVQAESPKVVQREAVMVVQAQ</sequence>
<evidence type="ECO:0000313" key="1">
    <source>
        <dbReference type="EMBL" id="MBW5484900.1"/>
    </source>
</evidence>
<dbReference type="EMBL" id="WTFF01000200">
    <property type="protein sequence ID" value="MBW5484900.1"/>
    <property type="molecule type" value="Genomic_DNA"/>
</dbReference>
<comment type="caution">
    <text evidence="1">The sequence shown here is derived from an EMBL/GenBank/DDBJ whole genome shotgun (WGS) entry which is preliminary data.</text>
</comment>
<dbReference type="SUPFAM" id="SSF53474">
    <property type="entry name" value="alpha/beta-Hydrolases"/>
    <property type="match status" value="1"/>
</dbReference>